<sequence length="463" mass="52521">MSITSALSHSTTKLCAPQNTVVNTHYVGKDEGSVTSETVTDSSSDTSGPMNLDTVYSFNNKSGRLNCESYEALFVGDLNPQITESHLTKIFSKYSSFISSKICMNKFTKLSLGHGYLNFGNKNDAELAMEELNYTKIMSKEIRLMPSLRDIKNRTAIGSTVLFSNIPACGFNLTTRIFFETFRKFGKILSCKLENENNKAYVTYFNEVDAKNVVLMFDGVSLEDTRLSCAIFTEKYLRNQEEVRIETPSTNFEKEVIIDPSTGGISIKARSDTKTGNLATIPVHSSKENLSSTNSKSIEPQYTIVIKNFPLGLTEGILPVTLRSYKELSITPKLRQKQCWVYVRNISIEQRDILLRNFHNEKFYNKTLIVQHFVVKKRFSHLKTNNSVLLTNLCILCNKNFLKQICLQEDINFTNIKIESYQKESITFNGAINCKTHQDALQLIKYMNNRLIGGMLVRAELKE</sequence>
<organism evidence="5 6">
    <name type="scientific">Maudiozyma barnettii</name>
    <dbReference type="NCBI Taxonomy" id="61262"/>
    <lineage>
        <taxon>Eukaryota</taxon>
        <taxon>Fungi</taxon>
        <taxon>Dikarya</taxon>
        <taxon>Ascomycota</taxon>
        <taxon>Saccharomycotina</taxon>
        <taxon>Saccharomycetes</taxon>
        <taxon>Saccharomycetales</taxon>
        <taxon>Saccharomycetaceae</taxon>
        <taxon>Maudiozyma</taxon>
    </lineage>
</organism>
<dbReference type="SUPFAM" id="SSF54928">
    <property type="entry name" value="RNA-binding domain, RBD"/>
    <property type="match status" value="2"/>
</dbReference>
<dbReference type="InterPro" id="IPR035979">
    <property type="entry name" value="RBD_domain_sf"/>
</dbReference>
<gene>
    <name evidence="5" type="ORF">KABA2_04S08470</name>
</gene>
<evidence type="ECO:0000256" key="2">
    <source>
        <dbReference type="ARBA" id="ARBA00022884"/>
    </source>
</evidence>
<feature type="domain" description="RRM" evidence="4">
    <location>
        <begin position="71"/>
        <end position="149"/>
    </location>
</feature>
<dbReference type="Pfam" id="PF00076">
    <property type="entry name" value="RRM_1"/>
    <property type="match status" value="2"/>
</dbReference>
<dbReference type="PANTHER" id="PTHR24012">
    <property type="entry name" value="RNA BINDING PROTEIN"/>
    <property type="match status" value="1"/>
</dbReference>
<dbReference type="PROSITE" id="PS50102">
    <property type="entry name" value="RRM"/>
    <property type="match status" value="2"/>
</dbReference>
<reference evidence="5 6" key="1">
    <citation type="submission" date="2020-05" db="EMBL/GenBank/DDBJ databases">
        <authorList>
            <person name="Casaregola S."/>
            <person name="Devillers H."/>
            <person name="Grondin C."/>
        </authorList>
    </citation>
    <scope>NUCLEOTIDE SEQUENCE [LARGE SCALE GENOMIC DNA]</scope>
    <source>
        <strain evidence="5 6">CLIB 1767</strain>
    </source>
</reference>
<evidence type="ECO:0000259" key="4">
    <source>
        <dbReference type="PROSITE" id="PS50102"/>
    </source>
</evidence>
<keyword evidence="1" id="KW-0677">Repeat</keyword>
<dbReference type="RefSeq" id="XP_041406378.1">
    <property type="nucleotide sequence ID" value="XM_041550444.1"/>
</dbReference>
<dbReference type="OrthoDB" id="4063840at2759"/>
<name>A0A8H2VG29_9SACH</name>
<dbReference type="InterPro" id="IPR000504">
    <property type="entry name" value="RRM_dom"/>
</dbReference>
<evidence type="ECO:0000313" key="6">
    <source>
        <dbReference type="Proteomes" id="UP000644660"/>
    </source>
</evidence>
<dbReference type="SMART" id="SM00360">
    <property type="entry name" value="RRM"/>
    <property type="match status" value="2"/>
</dbReference>
<proteinExistence type="predicted"/>
<dbReference type="GeneID" id="64857532"/>
<dbReference type="Gene3D" id="3.30.70.330">
    <property type="match status" value="2"/>
</dbReference>
<accession>A0A8H2VG29</accession>
<dbReference type="EMBL" id="CAEFZW010000004">
    <property type="protein sequence ID" value="CAB4254534.1"/>
    <property type="molecule type" value="Genomic_DNA"/>
</dbReference>
<evidence type="ECO:0000313" key="5">
    <source>
        <dbReference type="EMBL" id="CAB4254534.1"/>
    </source>
</evidence>
<evidence type="ECO:0000256" key="3">
    <source>
        <dbReference type="PROSITE-ProRule" id="PRU00176"/>
    </source>
</evidence>
<keyword evidence="2 3" id="KW-0694">RNA-binding</keyword>
<dbReference type="Proteomes" id="UP000644660">
    <property type="component" value="Unassembled WGS sequence"/>
</dbReference>
<keyword evidence="6" id="KW-1185">Reference proteome</keyword>
<feature type="domain" description="RRM" evidence="4">
    <location>
        <begin position="159"/>
        <end position="250"/>
    </location>
</feature>
<dbReference type="GO" id="GO:0003723">
    <property type="term" value="F:RNA binding"/>
    <property type="evidence" value="ECO:0007669"/>
    <property type="project" value="UniProtKB-UniRule"/>
</dbReference>
<evidence type="ECO:0000256" key="1">
    <source>
        <dbReference type="ARBA" id="ARBA00022737"/>
    </source>
</evidence>
<protein>
    <submittedName>
        <fullName evidence="5">Similar to Saccharomyces cerevisiae YHR015W MIP6 Putative RNA- binding protein, interacts with Mex67p, which is a component of the nuclear pore involved in nuclear mRNA export</fullName>
    </submittedName>
</protein>
<comment type="caution">
    <text evidence="5">The sequence shown here is derived from an EMBL/GenBank/DDBJ whole genome shotgun (WGS) entry which is preliminary data.</text>
</comment>
<dbReference type="AlphaFoldDB" id="A0A8H2VG29"/>
<dbReference type="InterPro" id="IPR012677">
    <property type="entry name" value="Nucleotide-bd_a/b_plait_sf"/>
</dbReference>